<feature type="domain" description="Tc toxin complex TcA C-terminal TcB-binding" evidence="3">
    <location>
        <begin position="2486"/>
        <end position="2556"/>
    </location>
</feature>
<feature type="domain" description="ABC toxin N-terminal" evidence="6">
    <location>
        <begin position="986"/>
        <end position="1103"/>
    </location>
</feature>
<evidence type="ECO:0000256" key="1">
    <source>
        <dbReference type="ARBA" id="ARBA00023026"/>
    </source>
</evidence>
<evidence type="ECO:0000313" key="7">
    <source>
        <dbReference type="EMBL" id="WAT93887.2"/>
    </source>
</evidence>
<dbReference type="InterPro" id="IPR041079">
    <property type="entry name" value="Neuraminidase-like"/>
</dbReference>
<accession>A0AA47JN56</accession>
<dbReference type="Pfam" id="PF18413">
    <property type="entry name" value="Neuraminidase"/>
    <property type="match status" value="1"/>
</dbReference>
<feature type="domain" description="Neuraminidase-like" evidence="4">
    <location>
        <begin position="1138"/>
        <end position="1261"/>
    </location>
</feature>
<protein>
    <submittedName>
        <fullName evidence="7">Tc toxin subunit A</fullName>
    </submittedName>
</protein>
<evidence type="ECO:0000256" key="2">
    <source>
        <dbReference type="SAM" id="Coils"/>
    </source>
</evidence>
<name>A0AA47JN56_VIBPH</name>
<feature type="domain" description="TcA receptor binding" evidence="5">
    <location>
        <begin position="1668"/>
        <end position="1797"/>
    </location>
</feature>
<evidence type="ECO:0000259" key="5">
    <source>
        <dbReference type="Pfam" id="PF18518"/>
    </source>
</evidence>
<keyword evidence="7" id="KW-0614">Plasmid</keyword>
<dbReference type="Pfam" id="PF20220">
    <property type="entry name" value="ABC_toxin_N"/>
    <property type="match status" value="1"/>
</dbReference>
<dbReference type="EMBL" id="CP114197">
    <property type="protein sequence ID" value="WAT93887.2"/>
    <property type="molecule type" value="Genomic_DNA"/>
</dbReference>
<keyword evidence="2" id="KW-0175">Coiled coil</keyword>
<dbReference type="InterPro" id="IPR040840">
    <property type="entry name" value="TcA_TcB_BD"/>
</dbReference>
<evidence type="ECO:0000259" key="6">
    <source>
        <dbReference type="Pfam" id="PF20220"/>
    </source>
</evidence>
<sequence>MTLVGVPNMSHRSSTPLLFQHHRASLESLGYVSPIDIAALSFSNFRQQCRGLLSPNEAKKVYREAKSYRQQLQAKTRKVLTHSNPQLKHVQHLAIDSLQQESLDYEALFGQPADAYVSESSVASMFSPAAYLTELYREGKQLHTSDQPQYLDKRRPDLKSLSLSQSSLDTEVTTLALSNEILLNTIQNRTDKNANQVYESLASTAYPFDLPYHKPFTNIETALTRQNTSFEALAQALAPSQSAGAFPINTRAAYANHLSPGLYGLLLEPTPSEEAELSGALLRHFGITDIEQLSDVEYFCKQVGISRDELNTFLSLPPFQQTNFTQNNHNVHVPLLQPPHKFGGQYLNTSSTEWLGFQNDKLSRIVVEAPTDVMERLNILPSINDSCINLAAVSTLVGGVPSTYIDIKIDDKKLTAGLPDTFTDNQGVASVPLINGYRVFEFSVTKPSYKLRIGVGDANIYKPGKWYPSSAPSTDNFHVTFSSIDAVSLIKLSQLIRYCKKTDLSPAALDNLIALSQDSAALAITETTLQLTACALEYQQRYALSEDDALVLAGADINAYAPAGELSQFDRLFNNPPLNDVAFTTNDANDTISFDPDDTAYVQERAVLKRALGVDDAGLATLAAIVDHDDFAWARSLANLSTLYRMGLWARMHDLTPQELQRLLQLNGKKEDLRNASNTLLADYLDAIYNTSQWLVAQQLSVAELNVMTTNVYPEIMTSEVDGFIRTLYQALKANNVASISEIDSLHQLLAPHIAATFGLDNVDSAITQQVWVEQIAVDQGLSLTDMASFCDAIVSYCEIDTPTSESAQLVTFSQALGQLAFIIQYWKLNAAALKLAVNKPSTLGSNLTDKLALNLNTQQALSRYKTLQLCAGEAISECLTLLDTNQLDTAVLARWLDMPESEVAQAAKCVGADSANLNASQAVFMMEWLDQSVSLGLSVQALGDLLNSEIDQPYSEWQNLTGALVAGMTDSSKRNQMNILLGESLSTALCAYFINTVAPSLPSSISIKNRDELFDYLLIDNQVSGQITTTRLAEAISSVQLYINRCLQGLEESVDRNQLAEAFFTQWNSYNKRYSTWAGVSKLAYYPENYIDPTLRYNQSGLQGELLNELNQSQLNKDSVETAYSNYLNGFEGIANLKVLCGYHHAAELNKGLSYFVGRSTATPYRYYWRSLNHESGDGVGGYVASAWTDWEEIQGQITPINDEVRPVLFNNRLYIAWVSQQMVSDEGDPSGEPNLKAQYILQLSHRKINGSWAPAMSFMLPDIPESFFDDEQPKFNLYLSYHSLQDAILFMLYDPSRVPNYYDGIGGEGPAYGGFIYNNMENELITGEAWSSIYSLYSHNLNSSNKPNKLIRYINAVSYAVNLTPSTPSDTTDPEWLVVNNVDIVDEAVDNLNLPIELSYTAQAVIQITDLSTEPDAVLEYDEIEEDGGTEFKVDSAEVTVTKVDHSFRYRLKTIITTFPDAFGNNPGSITIYFEGAARIIPAGPARTHVIDGLELSIPWSNTGGHFTRYARASVVADYTGGPQQSWKQHFRLGHTQYIPGREYTYSWGEEEITLRNDATTDISKDYSFDIHGDGLEQTRTLTVRQDKVLVYEKDFKINVTKTDAVITNPTDNIVIVNGDNQASYLENNTHPKRTRLNTLFAHELVMRAQSGLDNVLSWDTQQLPEPKLGDGTYVKLVFEPYDPQIHGNSKEFTIYNIEVFKGLDAFPVASGTLSKDQKTEVQFFLSRHPDAYGDKDHLYVKAQYQSGWTGRILFDRTEDTDDLAPKGWYLKGELFEGLDSAQALQDKTEPMDFNGANGLYFWELFYYTPMMVAEKLLQSQNFEEAERWLKYVFSPEGYLEGKFPERHHVDRQWNSRPLEEDTAWDETQADSTDPDVVAQADPMHYKVTTFMKLLDLLIARGDMAYRQLERDTLAEAKMWYLSALQLLGPQPDLPEQGNWSNPTLSQAASDTTMQQSLMLMERLVRGETSELTTLEARTANSLTALFLPSQNDKLKGYWQTLELRLFNLRHNLSIDGQPLTLPLFAAPADPKALQNAAAASAGGSDALPNNAAISIQRFPVMLESARNLVGQLIQYGSTLSSVLERKDSEALNALLQTQAQELMQYSQQLQDKTIEQLQAEQKVLSASLDAATTRRDSYQELLNEGISTIERQSINERIASSSMSVAANAMRSAGAVLDMAPNVFGMAVGGSRWGAVTSAIASGMDISAIGLATAADAHSMTEQYRRRQQEWSIQRDSAAHECAQLEAQQHSLAVQLEAAQLQRDYVAAQQAQTQTQLDFLKTKFSNVELYSWMQGRLSAVFYQFYDLTVARCMRAELGYQWETQDPSFFIQPGAWDGNHAGLLSGEALLLNLAQMESAYLEWDGRALEVNRTVSMAKEMGVDSAGFNAEVNQVLNDAVSSLQPHTLEMVEIMGTESKVFTASIDLNALAIADDYPDAMLSNSGSSVRRIKQISVSLPALLGPYEDIQAVLGYSGNGNGIHQSCTHTAISHGINDSGQFQLDFNDSKYLPFEGLPINGDGSAKLTLSFPHAGDTGKQRSILQSLNDIVLHIRYTILTD</sequence>
<proteinExistence type="predicted"/>
<keyword evidence="1" id="KW-0843">Virulence</keyword>
<gene>
    <name evidence="7" type="ORF">O1Q84_26825</name>
</gene>
<evidence type="ECO:0000313" key="8">
    <source>
        <dbReference type="Proteomes" id="UP001156560"/>
    </source>
</evidence>
<evidence type="ECO:0000259" key="3">
    <source>
        <dbReference type="Pfam" id="PF18276"/>
    </source>
</evidence>
<dbReference type="Pfam" id="PF18276">
    <property type="entry name" value="TcA_TcB_BD"/>
    <property type="match status" value="2"/>
</dbReference>
<dbReference type="Pfam" id="PF03538">
    <property type="entry name" value="VRP1"/>
    <property type="match status" value="1"/>
</dbReference>
<dbReference type="Proteomes" id="UP001156560">
    <property type="component" value="Plasmid pHLB"/>
</dbReference>
<dbReference type="InterPro" id="IPR041568">
    <property type="entry name" value="TcA_RBD"/>
</dbReference>
<feature type="domain" description="Tc toxin complex TcA C-terminal TcB-binding" evidence="3">
    <location>
        <begin position="2251"/>
        <end position="2380"/>
    </location>
</feature>
<geneLocation type="plasmid" evidence="7 8">
    <name>pHLB</name>
</geneLocation>
<evidence type="ECO:0000259" key="4">
    <source>
        <dbReference type="Pfam" id="PF18413"/>
    </source>
</evidence>
<dbReference type="Pfam" id="PF18518">
    <property type="entry name" value="TcA_RBD"/>
    <property type="match status" value="1"/>
</dbReference>
<reference evidence="7" key="1">
    <citation type="submission" date="2023-06" db="EMBL/GenBank/DDBJ databases">
        <title>Vibrio parahaemolyticus become highly virulent by producing novel Tc toxins.</title>
        <authorList>
            <person name="Yang F."/>
            <person name="You Y."/>
            <person name="Lai Q."/>
            <person name="Xu L."/>
            <person name="Li F."/>
        </authorList>
    </citation>
    <scope>NUCLEOTIDE SEQUENCE</scope>
    <source>
        <strain evidence="7">Vp-HL-202005</strain>
        <plasmid evidence="7">pHLB</plasmid>
    </source>
</reference>
<organism evidence="7 8">
    <name type="scientific">Vibrio parahaemolyticus</name>
    <dbReference type="NCBI Taxonomy" id="670"/>
    <lineage>
        <taxon>Bacteria</taxon>
        <taxon>Pseudomonadati</taxon>
        <taxon>Pseudomonadota</taxon>
        <taxon>Gammaproteobacteria</taxon>
        <taxon>Vibrionales</taxon>
        <taxon>Vibrionaceae</taxon>
        <taxon>Vibrio</taxon>
    </lineage>
</organism>
<dbReference type="InterPro" id="IPR046839">
    <property type="entry name" value="ABC_toxin_N"/>
</dbReference>
<feature type="coiled-coil region" evidence="2">
    <location>
        <begin position="2098"/>
        <end position="2137"/>
    </location>
</feature>
<dbReference type="InterPro" id="IPR018003">
    <property type="entry name" value="Insecticidal_toxin/plasmid_vir"/>
</dbReference>